<gene>
    <name evidence="1" type="ORF">V6N12_040364</name>
</gene>
<dbReference type="EMBL" id="JBBPBM010000020">
    <property type="protein sequence ID" value="KAK8551740.1"/>
    <property type="molecule type" value="Genomic_DNA"/>
</dbReference>
<proteinExistence type="predicted"/>
<organism evidence="1 2">
    <name type="scientific">Hibiscus sabdariffa</name>
    <name type="common">roselle</name>
    <dbReference type="NCBI Taxonomy" id="183260"/>
    <lineage>
        <taxon>Eukaryota</taxon>
        <taxon>Viridiplantae</taxon>
        <taxon>Streptophyta</taxon>
        <taxon>Embryophyta</taxon>
        <taxon>Tracheophyta</taxon>
        <taxon>Spermatophyta</taxon>
        <taxon>Magnoliopsida</taxon>
        <taxon>eudicotyledons</taxon>
        <taxon>Gunneridae</taxon>
        <taxon>Pentapetalae</taxon>
        <taxon>rosids</taxon>
        <taxon>malvids</taxon>
        <taxon>Malvales</taxon>
        <taxon>Malvaceae</taxon>
        <taxon>Malvoideae</taxon>
        <taxon>Hibiscus</taxon>
    </lineage>
</organism>
<comment type="caution">
    <text evidence="1">The sequence shown here is derived from an EMBL/GenBank/DDBJ whole genome shotgun (WGS) entry which is preliminary data.</text>
</comment>
<accession>A0ABR2E596</accession>
<sequence length="70" mass="7642">MPSFLFWEGADQVGDFSFAVAYAIPDAFTGLELVNFSETTESETSSFDPSSSACYVLQGAVKKDVQARFM</sequence>
<reference evidence="1 2" key="1">
    <citation type="journal article" date="2024" name="G3 (Bethesda)">
        <title>Genome assembly of Hibiscus sabdariffa L. provides insights into metabolisms of medicinal natural products.</title>
        <authorList>
            <person name="Kim T."/>
        </authorList>
    </citation>
    <scope>NUCLEOTIDE SEQUENCE [LARGE SCALE GENOMIC DNA]</scope>
    <source>
        <strain evidence="1">TK-2024</strain>
        <tissue evidence="1">Old leaves</tissue>
    </source>
</reference>
<name>A0ABR2E596_9ROSI</name>
<keyword evidence="2" id="KW-1185">Reference proteome</keyword>
<evidence type="ECO:0000313" key="1">
    <source>
        <dbReference type="EMBL" id="KAK8551740.1"/>
    </source>
</evidence>
<protein>
    <submittedName>
        <fullName evidence="1">Uncharacterized protein</fullName>
    </submittedName>
</protein>
<evidence type="ECO:0000313" key="2">
    <source>
        <dbReference type="Proteomes" id="UP001472677"/>
    </source>
</evidence>
<dbReference type="Proteomes" id="UP001472677">
    <property type="component" value="Unassembled WGS sequence"/>
</dbReference>